<accession>A0A645JHY5</accession>
<reference evidence="2" key="1">
    <citation type="submission" date="2019-08" db="EMBL/GenBank/DDBJ databases">
        <authorList>
            <person name="Kucharzyk K."/>
            <person name="Murdoch R.W."/>
            <person name="Higgins S."/>
            <person name="Loffler F."/>
        </authorList>
    </citation>
    <scope>NUCLEOTIDE SEQUENCE</scope>
</reference>
<comment type="caution">
    <text evidence="2">The sequence shown here is derived from an EMBL/GenBank/DDBJ whole genome shotgun (WGS) entry which is preliminary data.</text>
</comment>
<sequence length="132" mass="14979">MYPSPYRTASLALRIRTVLPSMRTVPFSAFLRPIKASIVSVRPAPTRPANPKISPLRKKKETSLSKEPEQSFSTSRITSLPVLSIFSGKTWLKSRPTIFLARIWEERPLTWSMLTSFPSRSTVTRSQMARIS</sequence>
<proteinExistence type="predicted"/>
<dbReference type="EMBL" id="VSSQ01132961">
    <property type="protein sequence ID" value="MPN59213.1"/>
    <property type="molecule type" value="Genomic_DNA"/>
</dbReference>
<evidence type="ECO:0000256" key="1">
    <source>
        <dbReference type="SAM" id="MobiDB-lite"/>
    </source>
</evidence>
<name>A0A645JHY5_9ZZZZ</name>
<dbReference type="AlphaFoldDB" id="A0A645JHY5"/>
<organism evidence="2">
    <name type="scientific">bioreactor metagenome</name>
    <dbReference type="NCBI Taxonomy" id="1076179"/>
    <lineage>
        <taxon>unclassified sequences</taxon>
        <taxon>metagenomes</taxon>
        <taxon>ecological metagenomes</taxon>
    </lineage>
</organism>
<evidence type="ECO:0000313" key="2">
    <source>
        <dbReference type="EMBL" id="MPN59213.1"/>
    </source>
</evidence>
<gene>
    <name evidence="2" type="ORF">SDC9_206933</name>
</gene>
<feature type="region of interest" description="Disordered" evidence="1">
    <location>
        <begin position="42"/>
        <end position="70"/>
    </location>
</feature>
<protein>
    <submittedName>
        <fullName evidence="2">Uncharacterized protein</fullName>
    </submittedName>
</protein>